<dbReference type="AlphaFoldDB" id="A0A1T5F634"/>
<evidence type="ECO:0000313" key="1">
    <source>
        <dbReference type="EMBL" id="SKB91601.1"/>
    </source>
</evidence>
<gene>
    <name evidence="1" type="ORF">SAMN05660841_03066</name>
</gene>
<evidence type="ECO:0000313" key="2">
    <source>
        <dbReference type="Proteomes" id="UP000190150"/>
    </source>
</evidence>
<accession>A0A1T5F634</accession>
<protein>
    <submittedName>
        <fullName evidence="1">Uncharacterized protein</fullName>
    </submittedName>
</protein>
<reference evidence="2" key="1">
    <citation type="submission" date="2017-02" db="EMBL/GenBank/DDBJ databases">
        <authorList>
            <person name="Varghese N."/>
            <person name="Submissions S."/>
        </authorList>
    </citation>
    <scope>NUCLEOTIDE SEQUENCE [LARGE SCALE GENOMIC DNA]</scope>
    <source>
        <strain evidence="2">DSM 24091</strain>
    </source>
</reference>
<dbReference type="EMBL" id="FUZF01000014">
    <property type="protein sequence ID" value="SKB91601.1"/>
    <property type="molecule type" value="Genomic_DNA"/>
</dbReference>
<dbReference type="PROSITE" id="PS51257">
    <property type="entry name" value="PROKAR_LIPOPROTEIN"/>
    <property type="match status" value="1"/>
</dbReference>
<dbReference type="STRING" id="1513896.SAMN05660841_03066"/>
<sequence length="160" mass="18468">MKTIFNVICKNTKMKILTLFVFMAIISCDSKTTFIHLPKHSSTGIYDRDGAHKGKKYVYQSVLVDNPPKDKVELEKLLTSYHLENRDSIFSDREMSTFLTLFYQKNYTTSYFINKADDPGGFSSEILSDYYEKFGIATIETKRIIEANELKTEITFRGSP</sequence>
<dbReference type="Proteomes" id="UP000190150">
    <property type="component" value="Unassembled WGS sequence"/>
</dbReference>
<name>A0A1T5F634_9SPHI</name>
<organism evidence="1 2">
    <name type="scientific">Sphingobacterium nematocida</name>
    <dbReference type="NCBI Taxonomy" id="1513896"/>
    <lineage>
        <taxon>Bacteria</taxon>
        <taxon>Pseudomonadati</taxon>
        <taxon>Bacteroidota</taxon>
        <taxon>Sphingobacteriia</taxon>
        <taxon>Sphingobacteriales</taxon>
        <taxon>Sphingobacteriaceae</taxon>
        <taxon>Sphingobacterium</taxon>
    </lineage>
</organism>
<keyword evidence="2" id="KW-1185">Reference proteome</keyword>
<proteinExistence type="predicted"/>